<dbReference type="InterPro" id="IPR048435">
    <property type="entry name" value="MASE6"/>
</dbReference>
<evidence type="ECO:0000256" key="2">
    <source>
        <dbReference type="ARBA" id="ARBA00034247"/>
    </source>
</evidence>
<dbReference type="NCBIfam" id="TIGR00254">
    <property type="entry name" value="GGDEF"/>
    <property type="match status" value="1"/>
</dbReference>
<keyword evidence="3" id="KW-1133">Transmembrane helix</keyword>
<feature type="transmembrane region" description="Helical" evidence="3">
    <location>
        <begin position="68"/>
        <end position="87"/>
    </location>
</feature>
<evidence type="ECO:0000313" key="6">
    <source>
        <dbReference type="Proteomes" id="UP000219036"/>
    </source>
</evidence>
<gene>
    <name evidence="5" type="ORF">SAMN06265182_1376</name>
</gene>
<feature type="transmembrane region" description="Helical" evidence="3">
    <location>
        <begin position="43"/>
        <end position="61"/>
    </location>
</feature>
<dbReference type="SUPFAM" id="SSF55073">
    <property type="entry name" value="Nucleotide cyclase"/>
    <property type="match status" value="1"/>
</dbReference>
<dbReference type="Pfam" id="PF00990">
    <property type="entry name" value="GGDEF"/>
    <property type="match status" value="1"/>
</dbReference>
<feature type="transmembrane region" description="Helical" evidence="3">
    <location>
        <begin position="116"/>
        <end position="138"/>
    </location>
</feature>
<dbReference type="Pfam" id="PF20966">
    <property type="entry name" value="MASE6"/>
    <property type="match status" value="1"/>
</dbReference>
<dbReference type="PROSITE" id="PS50887">
    <property type="entry name" value="GGDEF"/>
    <property type="match status" value="1"/>
</dbReference>
<evidence type="ECO:0000259" key="4">
    <source>
        <dbReference type="PROSITE" id="PS50887"/>
    </source>
</evidence>
<dbReference type="PANTHER" id="PTHR45138">
    <property type="entry name" value="REGULATORY COMPONENTS OF SENSORY TRANSDUCTION SYSTEM"/>
    <property type="match status" value="1"/>
</dbReference>
<proteinExistence type="predicted"/>
<organism evidence="5 6">
    <name type="scientific">Persephonella hydrogeniphila</name>
    <dbReference type="NCBI Taxonomy" id="198703"/>
    <lineage>
        <taxon>Bacteria</taxon>
        <taxon>Pseudomonadati</taxon>
        <taxon>Aquificota</taxon>
        <taxon>Aquificia</taxon>
        <taxon>Aquificales</taxon>
        <taxon>Hydrogenothermaceae</taxon>
        <taxon>Persephonella</taxon>
    </lineage>
</organism>
<dbReference type="InterPro" id="IPR000160">
    <property type="entry name" value="GGDEF_dom"/>
</dbReference>
<dbReference type="FunFam" id="3.30.70.270:FF:000001">
    <property type="entry name" value="Diguanylate cyclase domain protein"/>
    <property type="match status" value="1"/>
</dbReference>
<dbReference type="GO" id="GO:0052621">
    <property type="term" value="F:diguanylate cyclase activity"/>
    <property type="evidence" value="ECO:0007669"/>
    <property type="project" value="UniProtKB-EC"/>
</dbReference>
<dbReference type="InterPro" id="IPR029787">
    <property type="entry name" value="Nucleotide_cyclase"/>
</dbReference>
<dbReference type="CDD" id="cd01949">
    <property type="entry name" value="GGDEF"/>
    <property type="match status" value="1"/>
</dbReference>
<dbReference type="SMART" id="SM00267">
    <property type="entry name" value="GGDEF"/>
    <property type="match status" value="1"/>
</dbReference>
<evidence type="ECO:0000256" key="1">
    <source>
        <dbReference type="ARBA" id="ARBA00012528"/>
    </source>
</evidence>
<dbReference type="PANTHER" id="PTHR45138:SF9">
    <property type="entry name" value="DIGUANYLATE CYCLASE DGCM-RELATED"/>
    <property type="match status" value="1"/>
</dbReference>
<feature type="transmembrane region" description="Helical" evidence="3">
    <location>
        <begin position="16"/>
        <end position="37"/>
    </location>
</feature>
<dbReference type="AlphaFoldDB" id="A0A285NGT8"/>
<comment type="catalytic activity">
    <reaction evidence="2">
        <text>2 GTP = 3',3'-c-di-GMP + 2 diphosphate</text>
        <dbReference type="Rhea" id="RHEA:24898"/>
        <dbReference type="ChEBI" id="CHEBI:33019"/>
        <dbReference type="ChEBI" id="CHEBI:37565"/>
        <dbReference type="ChEBI" id="CHEBI:58805"/>
        <dbReference type="EC" id="2.7.7.65"/>
    </reaction>
</comment>
<feature type="transmembrane region" description="Helical" evidence="3">
    <location>
        <begin position="150"/>
        <end position="169"/>
    </location>
</feature>
<keyword evidence="3" id="KW-0472">Membrane</keyword>
<dbReference type="RefSeq" id="WP_097000543.1">
    <property type="nucleotide sequence ID" value="NZ_OBEI01000005.1"/>
</dbReference>
<protein>
    <recommendedName>
        <fullName evidence="1">diguanylate cyclase</fullName>
        <ecNumber evidence="1">2.7.7.65</ecNumber>
    </recommendedName>
</protein>
<dbReference type="Gene3D" id="3.30.70.270">
    <property type="match status" value="1"/>
</dbReference>
<accession>A0A285NGT8</accession>
<evidence type="ECO:0000313" key="5">
    <source>
        <dbReference type="EMBL" id="SNZ08659.1"/>
    </source>
</evidence>
<dbReference type="OrthoDB" id="9759607at2"/>
<sequence>MNDNKVSSLEFDKIKLIYIFTSIGSVVLLAIAFLNFLDGDKDMALFETMIAAGGILNAILLKLTRNVRIAESFILVGMLLLICGILVDGGYRNTGIYWIYTFPLLAFFLKGNKGGVLWNVAFFTIVVLLVVLDSAGYISIAYSTVEIRQALIAYTIVMLLAYIFEEALLRSYNEVSRLAVTDQLTGLYNRYYIFSKLEDEIERAKRVDKNLCVILFDIDNFKQINDKYGHDVGDMVLSEFSRILKNVTRNVDTVGRLGGEEFIVICPGTDIVGGKITAEKIRMAVESAYMPEIGKVTVSAGVAEFTGTENVAELIKNADVALYRAKKSGKNRVELYSPTGNIVRFGIDLQNLRLKKPASLGRH</sequence>
<dbReference type="Proteomes" id="UP000219036">
    <property type="component" value="Unassembled WGS sequence"/>
</dbReference>
<dbReference type="InterPro" id="IPR043128">
    <property type="entry name" value="Rev_trsase/Diguanyl_cyclase"/>
</dbReference>
<reference evidence="6" key="1">
    <citation type="submission" date="2017-09" db="EMBL/GenBank/DDBJ databases">
        <authorList>
            <person name="Varghese N."/>
            <person name="Submissions S."/>
        </authorList>
    </citation>
    <scope>NUCLEOTIDE SEQUENCE [LARGE SCALE GENOMIC DNA]</scope>
    <source>
        <strain evidence="6">DSM 15103</strain>
    </source>
</reference>
<keyword evidence="6" id="KW-1185">Reference proteome</keyword>
<name>A0A285NGT8_9AQUI</name>
<dbReference type="EMBL" id="OBEI01000005">
    <property type="protein sequence ID" value="SNZ08659.1"/>
    <property type="molecule type" value="Genomic_DNA"/>
</dbReference>
<dbReference type="EC" id="2.7.7.65" evidence="1"/>
<evidence type="ECO:0000256" key="3">
    <source>
        <dbReference type="SAM" id="Phobius"/>
    </source>
</evidence>
<keyword evidence="3" id="KW-0812">Transmembrane</keyword>
<dbReference type="InterPro" id="IPR050469">
    <property type="entry name" value="Diguanylate_Cyclase"/>
</dbReference>
<feature type="domain" description="GGDEF" evidence="4">
    <location>
        <begin position="209"/>
        <end position="338"/>
    </location>
</feature>